<organism evidence="3 4">
    <name type="scientific">Liparis tanakae</name>
    <name type="common">Tanaka's snailfish</name>
    <dbReference type="NCBI Taxonomy" id="230148"/>
    <lineage>
        <taxon>Eukaryota</taxon>
        <taxon>Metazoa</taxon>
        <taxon>Chordata</taxon>
        <taxon>Craniata</taxon>
        <taxon>Vertebrata</taxon>
        <taxon>Euteleostomi</taxon>
        <taxon>Actinopterygii</taxon>
        <taxon>Neopterygii</taxon>
        <taxon>Teleostei</taxon>
        <taxon>Neoteleostei</taxon>
        <taxon>Acanthomorphata</taxon>
        <taxon>Eupercaria</taxon>
        <taxon>Perciformes</taxon>
        <taxon>Cottioidei</taxon>
        <taxon>Cottales</taxon>
        <taxon>Liparidae</taxon>
        <taxon>Liparis</taxon>
    </lineage>
</organism>
<evidence type="ECO:0000256" key="2">
    <source>
        <dbReference type="SAM" id="SignalP"/>
    </source>
</evidence>
<evidence type="ECO:0000313" key="4">
    <source>
        <dbReference type="Proteomes" id="UP000314294"/>
    </source>
</evidence>
<proteinExistence type="predicted"/>
<feature type="compositionally biased region" description="Low complexity" evidence="1">
    <location>
        <begin position="31"/>
        <end position="43"/>
    </location>
</feature>
<keyword evidence="4" id="KW-1185">Reference proteome</keyword>
<feature type="signal peptide" evidence="2">
    <location>
        <begin position="1"/>
        <end position="21"/>
    </location>
</feature>
<accession>A0A4Z2EBG4</accession>
<evidence type="ECO:0000256" key="1">
    <source>
        <dbReference type="SAM" id="MobiDB-lite"/>
    </source>
</evidence>
<feature type="chain" id="PRO_5021323882" evidence="2">
    <location>
        <begin position="22"/>
        <end position="55"/>
    </location>
</feature>
<dbReference type="Proteomes" id="UP000314294">
    <property type="component" value="Unassembled WGS sequence"/>
</dbReference>
<feature type="region of interest" description="Disordered" evidence="1">
    <location>
        <begin position="31"/>
        <end position="55"/>
    </location>
</feature>
<dbReference type="AlphaFoldDB" id="A0A4Z2EBG4"/>
<comment type="caution">
    <text evidence="3">The sequence shown here is derived from an EMBL/GenBank/DDBJ whole genome shotgun (WGS) entry which is preliminary data.</text>
</comment>
<reference evidence="3 4" key="1">
    <citation type="submission" date="2019-03" db="EMBL/GenBank/DDBJ databases">
        <title>First draft genome of Liparis tanakae, snailfish: a comprehensive survey of snailfish specific genes.</title>
        <authorList>
            <person name="Kim W."/>
            <person name="Song I."/>
            <person name="Jeong J.-H."/>
            <person name="Kim D."/>
            <person name="Kim S."/>
            <person name="Ryu S."/>
            <person name="Song J.Y."/>
            <person name="Lee S.K."/>
        </authorList>
    </citation>
    <scope>NUCLEOTIDE SEQUENCE [LARGE SCALE GENOMIC DNA]</scope>
    <source>
        <tissue evidence="3">Muscle</tissue>
    </source>
</reference>
<name>A0A4Z2EBG4_9TELE</name>
<dbReference type="EMBL" id="SRLO01011009">
    <property type="protein sequence ID" value="TNN26091.1"/>
    <property type="molecule type" value="Genomic_DNA"/>
</dbReference>
<protein>
    <submittedName>
        <fullName evidence="3">Uncharacterized protein</fullName>
    </submittedName>
</protein>
<evidence type="ECO:0000313" key="3">
    <source>
        <dbReference type="EMBL" id="TNN26091.1"/>
    </source>
</evidence>
<gene>
    <name evidence="3" type="ORF">EYF80_063773</name>
</gene>
<keyword evidence="2" id="KW-0732">Signal</keyword>
<sequence>MVPVRTVVAACFLLLLPGCRARIHKLTLQVSPTPRTSASSAPTGVLTRKLTGRRS</sequence>